<evidence type="ECO:0000256" key="9">
    <source>
        <dbReference type="ARBA" id="ARBA00023303"/>
    </source>
</evidence>
<feature type="transmembrane region" description="Helical" evidence="11">
    <location>
        <begin position="242"/>
        <end position="266"/>
    </location>
</feature>
<feature type="transmembrane region" description="Helical" evidence="11">
    <location>
        <begin position="278"/>
        <end position="306"/>
    </location>
</feature>
<feature type="transmembrane region" description="Helical" evidence="11">
    <location>
        <begin position="318"/>
        <end position="336"/>
    </location>
</feature>
<evidence type="ECO:0000256" key="6">
    <source>
        <dbReference type="ARBA" id="ARBA00023136"/>
    </source>
</evidence>
<dbReference type="InterPro" id="IPR014743">
    <property type="entry name" value="Cl-channel_core"/>
</dbReference>
<keyword evidence="4 11" id="KW-1133">Transmembrane helix</keyword>
<evidence type="ECO:0000256" key="11">
    <source>
        <dbReference type="SAM" id="Phobius"/>
    </source>
</evidence>
<evidence type="ECO:0000256" key="5">
    <source>
        <dbReference type="ARBA" id="ARBA00023065"/>
    </source>
</evidence>
<gene>
    <name evidence="13" type="ORF">OHAE_4671</name>
</gene>
<dbReference type="PRINTS" id="PR00762">
    <property type="entry name" value="CLCHANNEL"/>
</dbReference>
<evidence type="ECO:0000256" key="8">
    <source>
        <dbReference type="ARBA" id="ARBA00023214"/>
    </source>
</evidence>
<feature type="domain" description="CBS" evidence="12">
    <location>
        <begin position="518"/>
        <end position="578"/>
    </location>
</feature>
<dbReference type="GO" id="GO:0005254">
    <property type="term" value="F:chloride channel activity"/>
    <property type="evidence" value="ECO:0007669"/>
    <property type="project" value="UniProtKB-KW"/>
</dbReference>
<evidence type="ECO:0000256" key="7">
    <source>
        <dbReference type="ARBA" id="ARBA00023173"/>
    </source>
</evidence>
<dbReference type="RefSeq" id="WP_210205539.1">
    <property type="nucleotide sequence ID" value="NZ_OOFM01000001.1"/>
</dbReference>
<evidence type="ECO:0000259" key="12">
    <source>
        <dbReference type="PROSITE" id="PS51371"/>
    </source>
</evidence>
<protein>
    <submittedName>
        <fullName evidence="13">Chloride channel protein</fullName>
    </submittedName>
</protein>
<dbReference type="PROSITE" id="PS51371">
    <property type="entry name" value="CBS"/>
    <property type="match status" value="2"/>
</dbReference>
<evidence type="ECO:0000256" key="10">
    <source>
        <dbReference type="PROSITE-ProRule" id="PRU00703"/>
    </source>
</evidence>
<accession>A0A2P9HCP9</accession>
<feature type="transmembrane region" description="Helical" evidence="11">
    <location>
        <begin position="404"/>
        <end position="424"/>
    </location>
</feature>
<dbReference type="InterPro" id="IPR046342">
    <property type="entry name" value="CBS_dom_sf"/>
</dbReference>
<evidence type="ECO:0000256" key="2">
    <source>
        <dbReference type="ARBA" id="ARBA00022448"/>
    </source>
</evidence>
<dbReference type="SUPFAM" id="SSF81340">
    <property type="entry name" value="Clc chloride channel"/>
    <property type="match status" value="1"/>
</dbReference>
<proteinExistence type="predicted"/>
<comment type="subcellular location">
    <subcellularLocation>
        <location evidence="1">Membrane</location>
        <topology evidence="1">Multi-pass membrane protein</topology>
    </subcellularLocation>
</comment>
<feature type="domain" description="CBS" evidence="12">
    <location>
        <begin position="453"/>
        <end position="510"/>
    </location>
</feature>
<dbReference type="Proteomes" id="UP000246073">
    <property type="component" value="Unassembled WGS sequence"/>
</dbReference>
<name>A0A2P9HCP9_9HYPH</name>
<dbReference type="InterPro" id="IPR050368">
    <property type="entry name" value="ClC-type_chloride_channel"/>
</dbReference>
<dbReference type="InterPro" id="IPR000644">
    <property type="entry name" value="CBS_dom"/>
</dbReference>
<dbReference type="CDD" id="cd02205">
    <property type="entry name" value="CBS_pair_SF"/>
    <property type="match status" value="1"/>
</dbReference>
<keyword evidence="10" id="KW-0129">CBS domain</keyword>
<reference evidence="14" key="1">
    <citation type="submission" date="2017-12" db="EMBL/GenBank/DDBJ databases">
        <authorList>
            <person name="Diaz M."/>
        </authorList>
    </citation>
    <scope>NUCLEOTIDE SEQUENCE [LARGE SCALE GENOMIC DNA]</scope>
    <source>
        <strain evidence="14">FI11154</strain>
    </source>
</reference>
<organism evidence="13 14">
    <name type="scientific">Ochrobactrum soli</name>
    <dbReference type="NCBI Taxonomy" id="2448455"/>
    <lineage>
        <taxon>Bacteria</taxon>
        <taxon>Pseudomonadati</taxon>
        <taxon>Pseudomonadota</taxon>
        <taxon>Alphaproteobacteria</taxon>
        <taxon>Hyphomicrobiales</taxon>
        <taxon>Brucellaceae</taxon>
        <taxon>Brucella/Ochrobactrum group</taxon>
        <taxon>Ochrobactrum</taxon>
    </lineage>
</organism>
<dbReference type="AlphaFoldDB" id="A0A2P9HCP9"/>
<feature type="transmembrane region" description="Helical" evidence="11">
    <location>
        <begin position="69"/>
        <end position="90"/>
    </location>
</feature>
<dbReference type="PANTHER" id="PTHR43427:SF6">
    <property type="entry name" value="CHLORIDE CHANNEL PROTEIN CLC-E"/>
    <property type="match status" value="1"/>
</dbReference>
<evidence type="ECO:0000256" key="3">
    <source>
        <dbReference type="ARBA" id="ARBA00022692"/>
    </source>
</evidence>
<feature type="transmembrane region" description="Helical" evidence="11">
    <location>
        <begin position="368"/>
        <end position="392"/>
    </location>
</feature>
<feature type="transmembrane region" description="Helical" evidence="11">
    <location>
        <begin position="22"/>
        <end position="49"/>
    </location>
</feature>
<evidence type="ECO:0000313" key="14">
    <source>
        <dbReference type="Proteomes" id="UP000246073"/>
    </source>
</evidence>
<dbReference type="Gene3D" id="3.10.580.10">
    <property type="entry name" value="CBS-domain"/>
    <property type="match status" value="1"/>
</dbReference>
<evidence type="ECO:0000313" key="13">
    <source>
        <dbReference type="EMBL" id="SPL61879.1"/>
    </source>
</evidence>
<dbReference type="SMART" id="SM00116">
    <property type="entry name" value="CBS"/>
    <property type="match status" value="2"/>
</dbReference>
<keyword evidence="8" id="KW-0868">Chloride</keyword>
<evidence type="ECO:0000256" key="4">
    <source>
        <dbReference type="ARBA" id="ARBA00022989"/>
    </source>
</evidence>
<evidence type="ECO:0000256" key="1">
    <source>
        <dbReference type="ARBA" id="ARBA00004141"/>
    </source>
</evidence>
<keyword evidence="5" id="KW-0406">Ion transport</keyword>
<keyword evidence="2" id="KW-0813">Transport</keyword>
<dbReference type="InterPro" id="IPR001807">
    <property type="entry name" value="ClC"/>
</dbReference>
<dbReference type="SUPFAM" id="SSF54631">
    <property type="entry name" value="CBS-domain pair"/>
    <property type="match status" value="1"/>
</dbReference>
<keyword evidence="6 11" id="KW-0472">Membrane</keyword>
<keyword evidence="9" id="KW-0407">Ion channel</keyword>
<dbReference type="Pfam" id="PF00654">
    <property type="entry name" value="Voltage_CLC"/>
    <property type="match status" value="1"/>
</dbReference>
<dbReference type="CDD" id="cd00400">
    <property type="entry name" value="Voltage_gated_ClC"/>
    <property type="match status" value="1"/>
</dbReference>
<feature type="transmembrane region" description="Helical" evidence="11">
    <location>
        <begin position="169"/>
        <end position="193"/>
    </location>
</feature>
<dbReference type="Pfam" id="PF00571">
    <property type="entry name" value="CBS"/>
    <property type="match status" value="2"/>
</dbReference>
<feature type="transmembrane region" description="Helical" evidence="11">
    <location>
        <begin position="205"/>
        <end position="230"/>
    </location>
</feature>
<keyword evidence="3 11" id="KW-0812">Transmembrane</keyword>
<sequence length="582" mass="61208">MSSPSAIPNLPRLRDHTTDRRMLMLALAAIVVGTGGAFGAWLLLKLIALSTNLFWFGRFSFANSEIIDHQLGMLALVIPVIGSLIIGLMARYGSEKIRGHGIPEAIEAILFGESRLSLKVAVLKPLSSAISIGSGGPFGAEGPIIMTGGAIGSLFAQLFELSAAERKTLLVSGATAGMTAIFGTPMAAILLALEVLLFEWKPRSFIPVVVAVLVSSAWRPFLISAGPLFPFMGADVGGGMPLLFALLLGAVVGIQSVLLSTGLYRIEDMFHRLPVHWMWWPALGAVAVGIGGLIDPHVLGAGYASIQQLLDGSMTMKAIALLLVVKAAVWLIALGSGTSGGVLAPLLLLGGALGGLTGQFLPGGAGFWAMIGMAGILSGAMRAPLTSAIFAVELTGHFAALPETIAASASAYAVSVLILNRSILTEKIARRGRHILQEYSVDPFAFLQAAHVMTPAPECLSGKQSIDETIAFFTKDARHRAYPVLSDDGRLLGLVSRSEVLQWQVSGAPVAASLAETLSDASQPTAFTSTPLGEVADLMVMSGIPRIPILDPQSHKVVGLVSRQDLLKARIQHSNIEMVRTR</sequence>
<keyword evidence="7" id="KW-0869">Chloride channel</keyword>
<dbReference type="EMBL" id="OOFM01000001">
    <property type="protein sequence ID" value="SPL61879.1"/>
    <property type="molecule type" value="Genomic_DNA"/>
</dbReference>
<dbReference type="Gene3D" id="1.10.3080.10">
    <property type="entry name" value="Clc chloride channel"/>
    <property type="match status" value="1"/>
</dbReference>
<dbReference type="PANTHER" id="PTHR43427">
    <property type="entry name" value="CHLORIDE CHANNEL PROTEIN CLC-E"/>
    <property type="match status" value="1"/>
</dbReference>
<dbReference type="GO" id="GO:0034707">
    <property type="term" value="C:chloride channel complex"/>
    <property type="evidence" value="ECO:0007669"/>
    <property type="project" value="UniProtKB-KW"/>
</dbReference>